<evidence type="ECO:0000313" key="4">
    <source>
        <dbReference type="Proteomes" id="UP000577707"/>
    </source>
</evidence>
<dbReference type="GO" id="GO:0033721">
    <property type="term" value="F:aldehyde dehydrogenase (NADP+) activity"/>
    <property type="evidence" value="ECO:0007669"/>
    <property type="project" value="UniProtKB-EC"/>
</dbReference>
<sequence length="490" mass="51175">MARFDLAVVGAGPAGLSAAVTAAENGLTVALVDAGTQPGGQFWRHPDEHHPRPDEGRGQHLWSRFTDLRTRLRALESGAATAGRVELVVGHQVWFVETLAEGFMLHLSATHGETRLPQVRAASLVLCPGGYDRQLPVPGWELPGVMAAGGVQALLKAHRSVAGRRAVVAGTGPFLLPVAAGLAQAGADVVAICEAGSLSGWARSPLGAAGVPSKALEAVEYAALLARHRIPYRMRTVITAIRGESEVGSVGLGRLDRNGRLRTDVSLPDLDVDLVAFGWGFTPSLELVTAVGASTRVDVDESLIADVDDWQRTDVPGAYVAGEATGVGGALLAVAEGELAALAASRDAGRPVSEARARSLQRQIARGRRFAATMHRAHPVPAGWQDWLEPDTTVCRCEETTLGEICAATKELGATDARTVKLLARPGMGWCQGRVCGFAAAKLAIPVGEALTASDLAPLAKRTFAAPVSLETLATTPTESDSATSHDNDA</sequence>
<dbReference type="RefSeq" id="WP_183545023.1">
    <property type="nucleotide sequence ID" value="NZ_BMQT01000002.1"/>
</dbReference>
<reference evidence="3 4" key="1">
    <citation type="submission" date="2020-08" db="EMBL/GenBank/DDBJ databases">
        <title>Genomic Encyclopedia of Type Strains, Phase III (KMG-III): the genomes of soil and plant-associated and newly described type strains.</title>
        <authorList>
            <person name="Whitman W."/>
        </authorList>
    </citation>
    <scope>NUCLEOTIDE SEQUENCE [LARGE SCALE GENOMIC DNA]</scope>
    <source>
        <strain evidence="3 4">CECT 3302</strain>
    </source>
</reference>
<proteinExistence type="predicted"/>
<protein>
    <submittedName>
        <fullName evidence="3">NADP-dependent aldehyde dehydrogenase</fullName>
        <ecNumber evidence="3">1.2.1.4</ecNumber>
    </submittedName>
</protein>
<dbReference type="PANTHER" id="PTHR42949:SF3">
    <property type="entry name" value="ANAEROBIC GLYCEROL-3-PHOSPHATE DEHYDROGENASE SUBUNIT B"/>
    <property type="match status" value="1"/>
</dbReference>
<dbReference type="InterPro" id="IPR023753">
    <property type="entry name" value="FAD/NAD-binding_dom"/>
</dbReference>
<comment type="caution">
    <text evidence="3">The sequence shown here is derived from an EMBL/GenBank/DDBJ whole genome shotgun (WGS) entry which is preliminary data.</text>
</comment>
<organism evidence="3 4">
    <name type="scientific">Nocardioides albus</name>
    <dbReference type="NCBI Taxonomy" id="1841"/>
    <lineage>
        <taxon>Bacteria</taxon>
        <taxon>Bacillati</taxon>
        <taxon>Actinomycetota</taxon>
        <taxon>Actinomycetes</taxon>
        <taxon>Propionibacteriales</taxon>
        <taxon>Nocardioidaceae</taxon>
        <taxon>Nocardioides</taxon>
    </lineage>
</organism>
<keyword evidence="4" id="KW-1185">Reference proteome</keyword>
<gene>
    <name evidence="3" type="ORF">FHS12_002149</name>
</gene>
<keyword evidence="1 3" id="KW-0560">Oxidoreductase</keyword>
<name>A0A7W5A3V0_9ACTN</name>
<dbReference type="Gene3D" id="1.10.10.1100">
    <property type="entry name" value="BFD-like [2Fe-2S]-binding domain"/>
    <property type="match status" value="1"/>
</dbReference>
<dbReference type="EC" id="1.2.1.4" evidence="3"/>
<dbReference type="AlphaFoldDB" id="A0A7W5A3V0"/>
<dbReference type="InterPro" id="IPR041854">
    <property type="entry name" value="BFD-like_2Fe2S-bd_dom_sf"/>
</dbReference>
<dbReference type="PRINTS" id="PR00411">
    <property type="entry name" value="PNDRDTASEI"/>
</dbReference>
<dbReference type="PRINTS" id="PR00368">
    <property type="entry name" value="FADPNR"/>
</dbReference>
<accession>A0A7W5A3V0</accession>
<dbReference type="CDD" id="cd19946">
    <property type="entry name" value="GlpA-like_Fer2_BFD-like"/>
    <property type="match status" value="1"/>
</dbReference>
<dbReference type="EMBL" id="JACHXG010000004">
    <property type="protein sequence ID" value="MBB3089203.1"/>
    <property type="molecule type" value="Genomic_DNA"/>
</dbReference>
<evidence type="ECO:0000256" key="1">
    <source>
        <dbReference type="ARBA" id="ARBA00023002"/>
    </source>
</evidence>
<feature type="domain" description="FAD/NAD(P)-binding" evidence="2">
    <location>
        <begin position="4"/>
        <end position="335"/>
    </location>
</feature>
<dbReference type="InterPro" id="IPR051691">
    <property type="entry name" value="Metab_Enz_Cyan_OpOx_G3PDH"/>
</dbReference>
<dbReference type="PANTHER" id="PTHR42949">
    <property type="entry name" value="ANAEROBIC GLYCEROL-3-PHOSPHATE DEHYDROGENASE SUBUNIT B"/>
    <property type="match status" value="1"/>
</dbReference>
<dbReference type="PIRSF" id="PIRSF037495">
    <property type="entry name" value="Opine_OX_OoxA/HcnB"/>
    <property type="match status" value="1"/>
</dbReference>
<dbReference type="Pfam" id="PF07992">
    <property type="entry name" value="Pyr_redox_2"/>
    <property type="match status" value="1"/>
</dbReference>
<dbReference type="InterPro" id="IPR036188">
    <property type="entry name" value="FAD/NAD-bd_sf"/>
</dbReference>
<dbReference type="InterPro" id="IPR017224">
    <property type="entry name" value="Opine_Oxase_asu/HCN_bsu"/>
</dbReference>
<dbReference type="SUPFAM" id="SSF51905">
    <property type="entry name" value="FAD/NAD(P)-binding domain"/>
    <property type="match status" value="1"/>
</dbReference>
<evidence type="ECO:0000313" key="3">
    <source>
        <dbReference type="EMBL" id="MBB3089203.1"/>
    </source>
</evidence>
<evidence type="ECO:0000259" key="2">
    <source>
        <dbReference type="Pfam" id="PF07992"/>
    </source>
</evidence>
<dbReference type="Gene3D" id="3.50.50.60">
    <property type="entry name" value="FAD/NAD(P)-binding domain"/>
    <property type="match status" value="2"/>
</dbReference>
<dbReference type="Proteomes" id="UP000577707">
    <property type="component" value="Unassembled WGS sequence"/>
</dbReference>